<keyword evidence="4" id="KW-0539">Nucleus</keyword>
<keyword evidence="10" id="KW-1185">Reference proteome</keyword>
<dbReference type="Gene3D" id="2.30.30.140">
    <property type="match status" value="4"/>
</dbReference>
<protein>
    <submittedName>
        <fullName evidence="9">Scm protein containing 4 mbt domains (Sfmbt)</fullName>
    </submittedName>
</protein>
<dbReference type="SMART" id="SM00561">
    <property type="entry name" value="MBT"/>
    <property type="match status" value="2"/>
</dbReference>
<dbReference type="Gene3D" id="3.90.1150.190">
    <property type="entry name" value="SLED domain"/>
    <property type="match status" value="1"/>
</dbReference>
<dbReference type="Pfam" id="PF02820">
    <property type="entry name" value="MBT"/>
    <property type="match status" value="3"/>
</dbReference>
<sequence>MIFFNLTLCLSIAMPFNWHVYLSETGAEISPSSLFEHVSRSFQPIIRKGCVLEALVVNSNELSDPGNENNNKWWPAEVVLISGYLVLFKWCVPNRPGNSHPPVAFNKTTEKMTVPNVSSDRFWFDIKGSDWKSVRPLGCSLQNRASWARPKVCSVLNTPLSFEEETKWLNELRVRAVPDVFFEQRALYHYETIRVGGYFECEHANNPRFVWPVQVLMNVGGRVKLMWFGSSSINSQEKCSTVEVPVFTLFYLHRRIHPLGWANAHGFTYHPPPGITLKRSISNVGTFVRGALSAFSCPLISDPDVDPHRPPLHEFKEGWKLEAVNPMKPYLIQPATIAQVFDSRYFLVQLDDLRTGSALDRQQNGQSAITDRINQMNQFVAYAGSAKIMPVNTSQLRGLYLAPPPGWPTNRPFTWTNYLTFLSTNPHCSPASNGLLRAASTSSLISTVQSLGSETRPTDDVCITSNSKSAVVQSTTNHLVDDNPLSSGSVPFCPSESMFRGTTRLSVITDVGCFRSSSLPTDHSPSNLSHVPTVPHDLDIDSSTAHATSRLPTTDASGPDRFLLGMKLEMVLPCYVRTLYKITHGIGPPLCACTVTRVYGAHLLWVLPDLDVGIFVPTESTRPIMVDARSTQLYPVGWAAFVGHPIIPPVGYEQCGIDAEDGLPLRPQTPKPVVKPREDDVSDHIGALWNVGLRLTHSLQYQTIAYEAEEICPPIYINTKCYLGPFLCKTSLELLPRRFGPGPTIRVMHYLLTRLVSAAYKPVRVLRMFEADWASGMASACASRLNQQSRDPDCDFPTACRPRTGGSSAAAVFDQAESEMLEQRRSAMCVVLLRIRCPRRGVKIEAPVEVCCRSRAVEEFCRQVSLVLEACPHLISLTPPDLSAVPATTSNSASDLLSSASVPKRSRDNRTLVRRDLCFGSLMLSPTVGDCPSFCAVRLRSRTLDRLPGWKRRMFASLRPFGVRSSVHIHASRGIDTSTTVLRTRAAVAAAQRQPSENNSSEDTPSQQPATRDSSGLINGITARKNRSRVAGRFRGTARRVQSRVLYGTTDTHFRGTKFSMSAVSATGTNKHIPDATTGPYGDANTPDPNGSQTNTCGNPTFPGTFHSWSNHIPSLNGFTNSESPTTVVPDVDLPSDCSILHPPICDPHLSEHTLCSILADAPRVTLSSNPLFWSPVELASYLGETDCREMWPWLAAEAVDGQAFMLLTLPVLHQLVGLRWEDAIRLARHVVSVKRAFMEQFGTEFSDRSTSCSTPS</sequence>
<dbReference type="Pfam" id="PF12140">
    <property type="entry name" value="SLED"/>
    <property type="match status" value="1"/>
</dbReference>
<evidence type="ECO:0000256" key="2">
    <source>
        <dbReference type="ARBA" id="ARBA00022491"/>
    </source>
</evidence>
<dbReference type="SUPFAM" id="SSF47769">
    <property type="entry name" value="SAM/Pointed domain"/>
    <property type="match status" value="1"/>
</dbReference>
<feature type="chain" id="PRO_5020033013" evidence="7">
    <location>
        <begin position="16"/>
        <end position="1257"/>
    </location>
</feature>
<feature type="compositionally biased region" description="Polar residues" evidence="6">
    <location>
        <begin position="995"/>
        <end position="1017"/>
    </location>
</feature>
<dbReference type="Gene3D" id="1.10.150.50">
    <property type="entry name" value="Transcription Factor, Ets-1"/>
    <property type="match status" value="1"/>
</dbReference>
<comment type="caution">
    <text evidence="9">The sequence shown here is derived from an EMBL/GenBank/DDBJ whole genome shotgun (WGS) entry which is preliminary data.</text>
</comment>
<name>A0A4E0QYV3_FASHE</name>
<dbReference type="AlphaFoldDB" id="A0A4E0QYV3"/>
<evidence type="ECO:0000256" key="4">
    <source>
        <dbReference type="ARBA" id="ARBA00023242"/>
    </source>
</evidence>
<feature type="domain" description="SLED" evidence="8">
    <location>
        <begin position="712"/>
        <end position="772"/>
    </location>
</feature>
<organism evidence="9 10">
    <name type="scientific">Fasciola hepatica</name>
    <name type="common">Liver fluke</name>
    <dbReference type="NCBI Taxonomy" id="6192"/>
    <lineage>
        <taxon>Eukaryota</taxon>
        <taxon>Metazoa</taxon>
        <taxon>Spiralia</taxon>
        <taxon>Lophotrochozoa</taxon>
        <taxon>Platyhelminthes</taxon>
        <taxon>Trematoda</taxon>
        <taxon>Digenea</taxon>
        <taxon>Plagiorchiida</taxon>
        <taxon>Echinostomata</taxon>
        <taxon>Echinostomatoidea</taxon>
        <taxon>Fasciolidae</taxon>
        <taxon>Fasciola</taxon>
    </lineage>
</organism>
<dbReference type="InterPro" id="IPR013761">
    <property type="entry name" value="SAM/pointed_sf"/>
</dbReference>
<dbReference type="PROSITE" id="PS51079">
    <property type="entry name" value="MBT"/>
    <property type="match status" value="2"/>
</dbReference>
<evidence type="ECO:0000256" key="3">
    <source>
        <dbReference type="ARBA" id="ARBA00022737"/>
    </source>
</evidence>
<dbReference type="InterPro" id="IPR021987">
    <property type="entry name" value="SLED"/>
</dbReference>
<reference evidence="9" key="1">
    <citation type="submission" date="2019-03" db="EMBL/GenBank/DDBJ databases">
        <title>Improved annotation for the trematode Fasciola hepatica.</title>
        <authorList>
            <person name="Choi Y.-J."/>
            <person name="Martin J."/>
            <person name="Mitreva M."/>
        </authorList>
    </citation>
    <scope>NUCLEOTIDE SEQUENCE [LARGE SCALE GENOMIC DNA]</scope>
</reference>
<accession>A0A4E0QYV3</accession>
<comment type="subcellular location">
    <subcellularLocation>
        <location evidence="1">Nucleus</location>
    </subcellularLocation>
</comment>
<dbReference type="InterPro" id="IPR004092">
    <property type="entry name" value="Mbt"/>
</dbReference>
<feature type="repeat" description="MBT" evidence="5">
    <location>
        <begin position="282"/>
        <end position="404"/>
    </location>
</feature>
<dbReference type="PANTHER" id="PTHR12247">
    <property type="entry name" value="POLYCOMB GROUP PROTEIN"/>
    <property type="match status" value="1"/>
</dbReference>
<dbReference type="EMBL" id="JXXN02006249">
    <property type="protein sequence ID" value="THD19504.1"/>
    <property type="molecule type" value="Genomic_DNA"/>
</dbReference>
<evidence type="ECO:0000256" key="5">
    <source>
        <dbReference type="PROSITE-ProRule" id="PRU00459"/>
    </source>
</evidence>
<feature type="signal peptide" evidence="7">
    <location>
        <begin position="1"/>
        <end position="15"/>
    </location>
</feature>
<evidence type="ECO:0000259" key="8">
    <source>
        <dbReference type="Pfam" id="PF12140"/>
    </source>
</evidence>
<dbReference type="GO" id="GO:0045892">
    <property type="term" value="P:negative regulation of DNA-templated transcription"/>
    <property type="evidence" value="ECO:0007669"/>
    <property type="project" value="TreeGrafter"/>
</dbReference>
<dbReference type="Proteomes" id="UP000230066">
    <property type="component" value="Unassembled WGS sequence"/>
</dbReference>
<evidence type="ECO:0000313" key="10">
    <source>
        <dbReference type="Proteomes" id="UP000230066"/>
    </source>
</evidence>
<dbReference type="GO" id="GO:0005634">
    <property type="term" value="C:nucleus"/>
    <property type="evidence" value="ECO:0007669"/>
    <property type="project" value="UniProtKB-SubCell"/>
</dbReference>
<keyword evidence="3" id="KW-0677">Repeat</keyword>
<evidence type="ECO:0000256" key="1">
    <source>
        <dbReference type="ARBA" id="ARBA00004123"/>
    </source>
</evidence>
<gene>
    <name evidence="9" type="ORF">D915_009722</name>
</gene>
<feature type="repeat" description="MBT" evidence="5">
    <location>
        <begin position="163"/>
        <end position="272"/>
    </location>
</feature>
<dbReference type="SUPFAM" id="SSF63748">
    <property type="entry name" value="Tudor/PWWP/MBT"/>
    <property type="match status" value="4"/>
</dbReference>
<evidence type="ECO:0000256" key="7">
    <source>
        <dbReference type="SAM" id="SignalP"/>
    </source>
</evidence>
<dbReference type="CDD" id="cd20095">
    <property type="entry name" value="MBT_SFMBT_rpt3"/>
    <property type="match status" value="1"/>
</dbReference>
<keyword evidence="2" id="KW-0678">Repressor</keyword>
<proteinExistence type="predicted"/>
<dbReference type="CDD" id="cd20094">
    <property type="entry name" value="MBT_SFMBT_rpt2"/>
    <property type="match status" value="1"/>
</dbReference>
<dbReference type="GO" id="GO:0003682">
    <property type="term" value="F:chromatin binding"/>
    <property type="evidence" value="ECO:0007669"/>
    <property type="project" value="TreeGrafter"/>
</dbReference>
<dbReference type="GO" id="GO:0042393">
    <property type="term" value="F:histone binding"/>
    <property type="evidence" value="ECO:0007669"/>
    <property type="project" value="TreeGrafter"/>
</dbReference>
<dbReference type="InterPro" id="IPR038348">
    <property type="entry name" value="SLED_sf"/>
</dbReference>
<dbReference type="InterPro" id="IPR050548">
    <property type="entry name" value="PcG_chromatin_remod_factors"/>
</dbReference>
<evidence type="ECO:0000256" key="6">
    <source>
        <dbReference type="SAM" id="MobiDB-lite"/>
    </source>
</evidence>
<evidence type="ECO:0000313" key="9">
    <source>
        <dbReference type="EMBL" id="THD19504.1"/>
    </source>
</evidence>
<keyword evidence="7" id="KW-0732">Signal</keyword>
<feature type="region of interest" description="Disordered" evidence="6">
    <location>
        <begin position="986"/>
        <end position="1031"/>
    </location>
</feature>